<gene>
    <name evidence="2" type="ORF">EUX50_01705</name>
</gene>
<accession>A0ABY2YU67</accession>
<dbReference type="InterPro" id="IPR041685">
    <property type="entry name" value="AAA_GajA/Old/RecF-like"/>
</dbReference>
<organism evidence="2 3">
    <name type="scientific">Haemophilus haemolyticus</name>
    <dbReference type="NCBI Taxonomy" id="726"/>
    <lineage>
        <taxon>Bacteria</taxon>
        <taxon>Pseudomonadati</taxon>
        <taxon>Pseudomonadota</taxon>
        <taxon>Gammaproteobacteria</taxon>
        <taxon>Pasteurellales</taxon>
        <taxon>Pasteurellaceae</taxon>
        <taxon>Haemophilus</taxon>
    </lineage>
</organism>
<dbReference type="Pfam" id="PF13175">
    <property type="entry name" value="AAA_15"/>
    <property type="match status" value="1"/>
</dbReference>
<comment type="caution">
    <text evidence="2">The sequence shown here is derived from an EMBL/GenBank/DDBJ whole genome shotgun (WGS) entry which is preliminary data.</text>
</comment>
<protein>
    <recommendedName>
        <fullName evidence="1">Endonuclease GajA/Old nuclease/RecF-like AAA domain-containing protein</fullName>
    </recommendedName>
</protein>
<evidence type="ECO:0000313" key="2">
    <source>
        <dbReference type="EMBL" id="TPH07520.1"/>
    </source>
</evidence>
<reference evidence="2 3" key="1">
    <citation type="submission" date="2019-01" db="EMBL/GenBank/DDBJ databases">
        <title>Comparative genomic analysis identifies haemin-independent Haemophilus haemolyticus: a formal re-classification of Haemophilus intermedius.</title>
        <authorList>
            <person name="Harris T.M."/>
            <person name="Price E.P."/>
            <person name="Sarovich D.S."/>
            <person name="Norskov-Lauritsen N."/>
            <person name="Beissbarth J."/>
            <person name="Chang A.B."/>
            <person name="Smith-Vaughan H.C."/>
        </authorList>
    </citation>
    <scope>NUCLEOTIDE SEQUENCE [LARGE SCALE GENOMIC DNA]</scope>
    <source>
        <strain evidence="2 3">CCUG 15949</strain>
    </source>
</reference>
<evidence type="ECO:0000313" key="3">
    <source>
        <dbReference type="Proteomes" id="UP000318353"/>
    </source>
</evidence>
<sequence length="207" mass="24473">MCIRDRYDYIKSLIPKINYFPTFIFSQPEKIKIFGENQTIQDKIYTTILSNIASSLRNPLDLKTHIIDRAISADENDAETLQSSLDQMSALMTKDIFSLWQKILQGDFNNREITLRHSVDQYKRNVYIQFQIKQGTSRYNFMERSLGFRWFFSFLLFTFYNQKKDDKPTLFLLDEPASNLHAKAQEELLKSFQRITDNKNCLLYTSG</sequence>
<feature type="domain" description="Endonuclease GajA/Old nuclease/RecF-like AAA" evidence="1">
    <location>
        <begin position="11"/>
        <end position="201"/>
    </location>
</feature>
<dbReference type="Gene3D" id="3.40.50.300">
    <property type="entry name" value="P-loop containing nucleotide triphosphate hydrolases"/>
    <property type="match status" value="1"/>
</dbReference>
<dbReference type="EMBL" id="SDPH01000002">
    <property type="protein sequence ID" value="TPH07520.1"/>
    <property type="molecule type" value="Genomic_DNA"/>
</dbReference>
<dbReference type="SUPFAM" id="SSF52540">
    <property type="entry name" value="P-loop containing nucleoside triphosphate hydrolases"/>
    <property type="match status" value="1"/>
</dbReference>
<dbReference type="Proteomes" id="UP000318353">
    <property type="component" value="Unassembled WGS sequence"/>
</dbReference>
<dbReference type="InterPro" id="IPR027417">
    <property type="entry name" value="P-loop_NTPase"/>
</dbReference>
<name>A0ABY2YU67_HAEHA</name>
<keyword evidence="3" id="KW-1185">Reference proteome</keyword>
<proteinExistence type="predicted"/>
<evidence type="ECO:0000259" key="1">
    <source>
        <dbReference type="Pfam" id="PF13175"/>
    </source>
</evidence>